<protein>
    <submittedName>
        <fullName evidence="1">Uncharacterized protein</fullName>
    </submittedName>
</protein>
<dbReference type="AlphaFoldDB" id="A0A8H3A2U2"/>
<reference evidence="1" key="1">
    <citation type="submission" date="2021-01" db="EMBL/GenBank/DDBJ databases">
        <authorList>
            <person name="Kaushik A."/>
        </authorList>
    </citation>
    <scope>NUCLEOTIDE SEQUENCE</scope>
    <source>
        <strain evidence="1">AG3-1AP</strain>
    </source>
</reference>
<dbReference type="EMBL" id="CAJMWV010000272">
    <property type="protein sequence ID" value="CAE6385004.1"/>
    <property type="molecule type" value="Genomic_DNA"/>
</dbReference>
<evidence type="ECO:0000313" key="2">
    <source>
        <dbReference type="Proteomes" id="UP000663831"/>
    </source>
</evidence>
<accession>A0A8H3A2U2</accession>
<sequence length="203" mass="23433">MWKFESEDIIVETKSTLDPSDLKAKPETTEAPKAAVFIYNGLPLLKLAYAAPTKLVGQPLKPPVSQITTWHGQTYKTTTTSHELQMFEDDPLYAELIKDPDAIKIKTWRRKLKQLFFFQDISTNTQSDLDAVITSLEQYDKMSRNYLAFSRIGKLLTQMSQQFLHQFDCRQLCVARARQLLEKWEPLIRSEDENDDSYSAASF</sequence>
<gene>
    <name evidence="1" type="ORF">RDB_LOCUS4861</name>
</gene>
<organism evidence="1 2">
    <name type="scientific">Rhizoctonia solani</name>
    <dbReference type="NCBI Taxonomy" id="456999"/>
    <lineage>
        <taxon>Eukaryota</taxon>
        <taxon>Fungi</taxon>
        <taxon>Dikarya</taxon>
        <taxon>Basidiomycota</taxon>
        <taxon>Agaricomycotina</taxon>
        <taxon>Agaricomycetes</taxon>
        <taxon>Cantharellales</taxon>
        <taxon>Ceratobasidiaceae</taxon>
        <taxon>Rhizoctonia</taxon>
    </lineage>
</organism>
<name>A0A8H3A2U2_9AGAM</name>
<comment type="caution">
    <text evidence="1">The sequence shown here is derived from an EMBL/GenBank/DDBJ whole genome shotgun (WGS) entry which is preliminary data.</text>
</comment>
<dbReference type="Proteomes" id="UP000663831">
    <property type="component" value="Unassembled WGS sequence"/>
</dbReference>
<evidence type="ECO:0000313" key="1">
    <source>
        <dbReference type="EMBL" id="CAE6385004.1"/>
    </source>
</evidence>
<proteinExistence type="predicted"/>